<feature type="transmembrane region" description="Helical" evidence="10">
    <location>
        <begin position="262"/>
        <end position="284"/>
    </location>
</feature>
<protein>
    <recommendedName>
        <fullName evidence="9 10">Protein translocase subunit SecY</fullName>
    </recommendedName>
</protein>
<dbReference type="PIRSF" id="PIRSF004557">
    <property type="entry name" value="SecY"/>
    <property type="match status" value="1"/>
</dbReference>
<feature type="transmembrane region" description="Helical" evidence="10">
    <location>
        <begin position="313"/>
        <end position="332"/>
    </location>
</feature>
<evidence type="ECO:0000256" key="3">
    <source>
        <dbReference type="ARBA" id="ARBA00022448"/>
    </source>
</evidence>
<evidence type="ECO:0000256" key="5">
    <source>
        <dbReference type="ARBA" id="ARBA00022927"/>
    </source>
</evidence>
<dbReference type="AlphaFoldDB" id="A0A7V5LT93"/>
<feature type="transmembrane region" description="Helical" evidence="10">
    <location>
        <begin position="155"/>
        <end position="173"/>
    </location>
</feature>
<dbReference type="HAMAP" id="MF_01465">
    <property type="entry name" value="SecY"/>
    <property type="match status" value="1"/>
</dbReference>
<dbReference type="FunFam" id="1.10.3370.10:FF:000001">
    <property type="entry name" value="Preprotein translocase subunit SecY"/>
    <property type="match status" value="1"/>
</dbReference>
<comment type="subunit">
    <text evidence="10">Component of the Sec protein translocase complex. Heterotrimer consisting of SecY, SecE and SecG subunits. The heterotrimers can form oligomers, although 1 heterotrimer is thought to be able to translocate proteins. Interacts with the ribosome. Interacts with SecDF, and other proteins may be involved. Interacts with SecA.</text>
</comment>
<evidence type="ECO:0000256" key="8">
    <source>
        <dbReference type="ARBA" id="ARBA00023136"/>
    </source>
</evidence>
<keyword evidence="8 10" id="KW-0472">Membrane</keyword>
<gene>
    <name evidence="10 12" type="primary">secY</name>
    <name evidence="12" type="ORF">ENL43_01735</name>
</gene>
<accession>A0A7V5LT93</accession>
<dbReference type="InterPro" id="IPR030659">
    <property type="entry name" value="SecY_CS"/>
</dbReference>
<dbReference type="GO" id="GO:0005886">
    <property type="term" value="C:plasma membrane"/>
    <property type="evidence" value="ECO:0007669"/>
    <property type="project" value="UniProtKB-SubCell"/>
</dbReference>
<dbReference type="NCBIfam" id="TIGR00967">
    <property type="entry name" value="3a0501s007"/>
    <property type="match status" value="1"/>
</dbReference>
<comment type="caution">
    <text evidence="12">The sequence shown here is derived from an EMBL/GenBank/DDBJ whole genome shotgun (WGS) entry which is preliminary data.</text>
</comment>
<dbReference type="PROSITE" id="PS00756">
    <property type="entry name" value="SECY_2"/>
    <property type="match status" value="1"/>
</dbReference>
<sequence>MLRNLDAIPKIGELRNKILFTLAMIAVYRVGTHIPLPGVDGSALAEFFRQNLSGTIFGLYDIFVGGALQRAAIFGAGIMPYISASIVMQLLTTTWPYLERLHREGEHGRRLITQYTRYLTVLIAGIQAFGISMFLSNLRSPSGAPVVPNPGPGFIFQTVVSLVAGTLFLMWIGEQMTERGIGNGISVLIFAGTLDSVPYEFFNTINLLKTGGISPLAFIFLIVVIVLTVAAVVLVTESQRRIPIQYAKRVVGRKIYGGQSTYLPLTVNTAGVIPIIFAQTILMAPSNVAFFSGSETLQNIASKFRPGSPVYDILFAGLIIFFAYYYTAIVMNPKELAENLQRYSGFIPGVRPGQKTADFIDRVMARILLPGAIFFAIIAIVPYHIMKWTNAPIYFGGTRILIIVGVALELMQQINAHLIMRQYEGLLKKGRIRGWRG</sequence>
<evidence type="ECO:0000256" key="11">
    <source>
        <dbReference type="RuleBase" id="RU004349"/>
    </source>
</evidence>
<dbReference type="InterPro" id="IPR026593">
    <property type="entry name" value="SecY"/>
</dbReference>
<feature type="transmembrane region" description="Helical" evidence="10">
    <location>
        <begin position="180"/>
        <end position="201"/>
    </location>
</feature>
<feature type="transmembrane region" description="Helical" evidence="10">
    <location>
        <begin position="78"/>
        <end position="98"/>
    </location>
</feature>
<feature type="transmembrane region" description="Helical" evidence="10">
    <location>
        <begin position="118"/>
        <end position="135"/>
    </location>
</feature>
<keyword evidence="4 10" id="KW-0812">Transmembrane</keyword>
<comment type="subcellular location">
    <subcellularLocation>
        <location evidence="10">Cell membrane</location>
        <topology evidence="10">Multi-pass membrane protein</topology>
    </subcellularLocation>
    <subcellularLocation>
        <location evidence="1">Membrane</location>
        <topology evidence="1">Multi-pass membrane protein</topology>
    </subcellularLocation>
</comment>
<evidence type="ECO:0000256" key="9">
    <source>
        <dbReference type="ARBA" id="ARBA00039733"/>
    </source>
</evidence>
<dbReference type="EMBL" id="DRTX01000096">
    <property type="protein sequence ID" value="HHF53070.1"/>
    <property type="molecule type" value="Genomic_DNA"/>
</dbReference>
<dbReference type="Proteomes" id="UP000886050">
    <property type="component" value="Unassembled WGS sequence"/>
</dbReference>
<evidence type="ECO:0000313" key="12">
    <source>
        <dbReference type="EMBL" id="HHF53070.1"/>
    </source>
</evidence>
<dbReference type="InterPro" id="IPR002208">
    <property type="entry name" value="SecY/SEC61-alpha"/>
</dbReference>
<dbReference type="SUPFAM" id="SSF103491">
    <property type="entry name" value="Preprotein translocase SecY subunit"/>
    <property type="match status" value="1"/>
</dbReference>
<evidence type="ECO:0000256" key="4">
    <source>
        <dbReference type="ARBA" id="ARBA00022692"/>
    </source>
</evidence>
<comment type="function">
    <text evidence="10">The central subunit of the protein translocation channel SecYEG. Consists of two halves formed by TMs 1-5 and 6-10. These two domains form a lateral gate at the front which open onto the bilayer between TMs 2 and 7, and are clamped together by SecE at the back. The channel is closed by both a pore ring composed of hydrophobic SecY resides and a short helix (helix 2A) on the extracellular side of the membrane which forms a plug. The plug probably moves laterally to allow the channel to open. The ring and the pore may move independently.</text>
</comment>
<keyword evidence="7 10" id="KW-0811">Translocation</keyword>
<comment type="caution">
    <text evidence="10">Lacks conserved residue(s) required for the propagation of feature annotation.</text>
</comment>
<dbReference type="GO" id="GO:0006605">
    <property type="term" value="P:protein targeting"/>
    <property type="evidence" value="ECO:0007669"/>
    <property type="project" value="UniProtKB-UniRule"/>
</dbReference>
<dbReference type="GO" id="GO:0043952">
    <property type="term" value="P:protein transport by the Sec complex"/>
    <property type="evidence" value="ECO:0007669"/>
    <property type="project" value="UniProtKB-UniRule"/>
</dbReference>
<feature type="transmembrane region" description="Helical" evidence="10">
    <location>
        <begin position="391"/>
        <end position="411"/>
    </location>
</feature>
<dbReference type="PRINTS" id="PR00303">
    <property type="entry name" value="SECYTRNLCASE"/>
</dbReference>
<comment type="similarity">
    <text evidence="2 10 11">Belongs to the SecY/SEC61-alpha family.</text>
</comment>
<evidence type="ECO:0000256" key="2">
    <source>
        <dbReference type="ARBA" id="ARBA00005751"/>
    </source>
</evidence>
<feature type="transmembrane region" description="Helical" evidence="10">
    <location>
        <begin position="213"/>
        <end position="235"/>
    </location>
</feature>
<reference evidence="12" key="1">
    <citation type="journal article" date="2020" name="mSystems">
        <title>Genome- and Community-Level Interaction Insights into Carbon Utilization and Element Cycling Functions of Hydrothermarchaeota in Hydrothermal Sediment.</title>
        <authorList>
            <person name="Zhou Z."/>
            <person name="Liu Y."/>
            <person name="Xu W."/>
            <person name="Pan J."/>
            <person name="Luo Z.H."/>
            <person name="Li M."/>
        </authorList>
    </citation>
    <scope>NUCLEOTIDE SEQUENCE [LARGE SCALE GENOMIC DNA]</scope>
    <source>
        <strain evidence="12">HyVt-96</strain>
    </source>
</reference>
<dbReference type="GO" id="GO:0065002">
    <property type="term" value="P:intracellular protein transmembrane transport"/>
    <property type="evidence" value="ECO:0007669"/>
    <property type="project" value="UniProtKB-UniRule"/>
</dbReference>
<keyword evidence="6 10" id="KW-1133">Transmembrane helix</keyword>
<organism evidence="12">
    <name type="scientific">candidate division WOR-3 bacterium</name>
    <dbReference type="NCBI Taxonomy" id="2052148"/>
    <lineage>
        <taxon>Bacteria</taxon>
        <taxon>Bacteria division WOR-3</taxon>
    </lineage>
</organism>
<dbReference type="Pfam" id="PF00344">
    <property type="entry name" value="SecY"/>
    <property type="match status" value="1"/>
</dbReference>
<dbReference type="InterPro" id="IPR023201">
    <property type="entry name" value="SecY_dom_sf"/>
</dbReference>
<dbReference type="Gene3D" id="1.10.3370.10">
    <property type="entry name" value="SecY subunit domain"/>
    <property type="match status" value="1"/>
</dbReference>
<dbReference type="PANTHER" id="PTHR10906">
    <property type="entry name" value="SECY/SEC61-ALPHA FAMILY MEMBER"/>
    <property type="match status" value="1"/>
</dbReference>
<evidence type="ECO:0000256" key="10">
    <source>
        <dbReference type="HAMAP-Rule" id="MF_01465"/>
    </source>
</evidence>
<evidence type="ECO:0000256" key="1">
    <source>
        <dbReference type="ARBA" id="ARBA00004141"/>
    </source>
</evidence>
<evidence type="ECO:0000256" key="6">
    <source>
        <dbReference type="ARBA" id="ARBA00022989"/>
    </source>
</evidence>
<proteinExistence type="inferred from homology"/>
<name>A0A7V5LT93_UNCW3</name>
<evidence type="ECO:0000256" key="7">
    <source>
        <dbReference type="ARBA" id="ARBA00023010"/>
    </source>
</evidence>
<feature type="transmembrane region" description="Helical" evidence="10">
    <location>
        <begin position="363"/>
        <end position="385"/>
    </location>
</feature>
<keyword evidence="3 10" id="KW-0813">Transport</keyword>
<keyword evidence="5 10" id="KW-0653">Protein transport</keyword>
<keyword evidence="10" id="KW-1003">Cell membrane</keyword>